<feature type="region of interest" description="Disordered" evidence="1">
    <location>
        <begin position="30"/>
        <end position="156"/>
    </location>
</feature>
<dbReference type="EMBL" id="AMZH03013125">
    <property type="protein sequence ID" value="RRT49780.1"/>
    <property type="molecule type" value="Genomic_DNA"/>
</dbReference>
<feature type="compositionally biased region" description="Basic and acidic residues" evidence="1">
    <location>
        <begin position="66"/>
        <end position="85"/>
    </location>
</feature>
<evidence type="ECO:0000313" key="2">
    <source>
        <dbReference type="EMBL" id="RRT49780.1"/>
    </source>
</evidence>
<gene>
    <name evidence="2" type="ORF">B296_00039350</name>
</gene>
<comment type="caution">
    <text evidence="2">The sequence shown here is derived from an EMBL/GenBank/DDBJ whole genome shotgun (WGS) entry which is preliminary data.</text>
</comment>
<name>A0A426YDL3_ENSVE</name>
<protein>
    <submittedName>
        <fullName evidence="2">Uncharacterized protein</fullName>
    </submittedName>
</protein>
<proteinExistence type="predicted"/>
<reference evidence="2 3" key="1">
    <citation type="journal article" date="2014" name="Agronomy (Basel)">
        <title>A Draft Genome Sequence for Ensete ventricosum, the Drought-Tolerant Tree Against Hunger.</title>
        <authorList>
            <person name="Harrison J."/>
            <person name="Moore K.A."/>
            <person name="Paszkiewicz K."/>
            <person name="Jones T."/>
            <person name="Grant M."/>
            <person name="Ambacheew D."/>
            <person name="Muzemil S."/>
            <person name="Studholme D.J."/>
        </authorList>
    </citation>
    <scope>NUCLEOTIDE SEQUENCE [LARGE SCALE GENOMIC DNA]</scope>
</reference>
<sequence>MERSTMTSDARSNDDKIIIEALGGAPVALRRSQDLLGDPPCGIRGDPPGGLRSQRAEGQDLPSEAAKAESEAAKGTEGGGGDRRIRSGAGSGRKGEREGERDGGWHRGSNGVLRKDRGRRAGGARNGRVVVKPPRRPYSYCQPPRMPLFSTGSDINRSPIQPARTRASALAAAGHSFCTGAQHRRLCFLLLQRTRASANYCRRPHLMPAAPPRRPSLLSPTIVAATHCRNLIPTAASLAAPLAHNHCSPASRRPRPLPLPHCCNPRNCTFLPRF</sequence>
<dbReference type="Proteomes" id="UP000287651">
    <property type="component" value="Unassembled WGS sequence"/>
</dbReference>
<feature type="compositionally biased region" description="Basic and acidic residues" evidence="1">
    <location>
        <begin position="93"/>
        <end position="105"/>
    </location>
</feature>
<organism evidence="2 3">
    <name type="scientific">Ensete ventricosum</name>
    <name type="common">Abyssinian banana</name>
    <name type="synonym">Musa ensete</name>
    <dbReference type="NCBI Taxonomy" id="4639"/>
    <lineage>
        <taxon>Eukaryota</taxon>
        <taxon>Viridiplantae</taxon>
        <taxon>Streptophyta</taxon>
        <taxon>Embryophyta</taxon>
        <taxon>Tracheophyta</taxon>
        <taxon>Spermatophyta</taxon>
        <taxon>Magnoliopsida</taxon>
        <taxon>Liliopsida</taxon>
        <taxon>Zingiberales</taxon>
        <taxon>Musaceae</taxon>
        <taxon>Ensete</taxon>
    </lineage>
</organism>
<dbReference type="AlphaFoldDB" id="A0A426YDL3"/>
<evidence type="ECO:0000313" key="3">
    <source>
        <dbReference type="Proteomes" id="UP000287651"/>
    </source>
</evidence>
<accession>A0A426YDL3</accession>
<evidence type="ECO:0000256" key="1">
    <source>
        <dbReference type="SAM" id="MobiDB-lite"/>
    </source>
</evidence>